<feature type="repeat" description="PPR" evidence="4">
    <location>
        <begin position="81"/>
        <end position="116"/>
    </location>
</feature>
<keyword evidence="3" id="KW-0809">Transit peptide</keyword>
<comment type="caution">
    <text evidence="5">The sequence shown here is derived from an EMBL/GenBank/DDBJ whole genome shotgun (WGS) entry which is preliminary data.</text>
</comment>
<organism evidence="5 6">
    <name type="scientific">Carnegiea gigantea</name>
    <dbReference type="NCBI Taxonomy" id="171969"/>
    <lineage>
        <taxon>Eukaryota</taxon>
        <taxon>Viridiplantae</taxon>
        <taxon>Streptophyta</taxon>
        <taxon>Embryophyta</taxon>
        <taxon>Tracheophyta</taxon>
        <taxon>Spermatophyta</taxon>
        <taxon>Magnoliopsida</taxon>
        <taxon>eudicotyledons</taxon>
        <taxon>Gunneridae</taxon>
        <taxon>Pentapetalae</taxon>
        <taxon>Caryophyllales</taxon>
        <taxon>Cactineae</taxon>
        <taxon>Cactaceae</taxon>
        <taxon>Cactoideae</taxon>
        <taxon>Echinocereeae</taxon>
        <taxon>Carnegiea</taxon>
    </lineage>
</organism>
<reference evidence="5" key="1">
    <citation type="submission" date="2022-04" db="EMBL/GenBank/DDBJ databases">
        <title>Carnegiea gigantea Genome sequencing and assembly v2.</title>
        <authorList>
            <person name="Copetti D."/>
            <person name="Sanderson M.J."/>
            <person name="Burquez A."/>
            <person name="Wojciechowski M.F."/>
        </authorList>
    </citation>
    <scope>NUCLEOTIDE SEQUENCE</scope>
    <source>
        <strain evidence="5">SGP5-SGP5p</strain>
        <tissue evidence="5">Aerial part</tissue>
    </source>
</reference>
<name>A0A9Q1QL22_9CARY</name>
<evidence type="ECO:0008006" key="7">
    <source>
        <dbReference type="Google" id="ProtNLM"/>
    </source>
</evidence>
<sequence length="729" mass="81096">MVFSDFMRGCDEKPNEFLLASVMCACAQIGMLELGTQVHDFVVKSGFIYNVYVGTAMINFYAELGKMDDARMVFDELKEKSLVTWTTIITGYCSRGQSDVSLELFHELMGYANVVPDKYIISSVLSACSRLHYLEGGMQMHAYVLRRGSFMDVSVMNVLIDFYLKCGRVRHGRRLFDQFAVKDAISWTIMIAGYMQNSFDTDAVQLFSELHKLGWTPDDFVCSSILTACGSLEALVLGVQVHGYAIKVNLEPDEFVKSSLIDMYSKCNSLTDARRAFDSVVHNNVVSYNAMIEGYSRQDKVEEALNLFHGMRHEMLQPSVLTFVSLLAASASLSALDLSKQIHGLVFKMGMRRNMFIISALIDVYCTCNFLQDARLVFEEINEKDVVVWNAMLFGYTRKLESEEALKLYNQLQEVGEKANEFTFVVMINAASSLASCHGQQFHSQLLKTGFDLDSIVRNALLDMYAKCGCLQDAHKLFNTTKKKDVACWNSMISTCANHGQAEQALSLYRQMLKEGVQPNYVTFVGLLSACSHAGLVEVGLEHFNTMLSCGIEPGTEHYACIVSLYGRAGKPTDAKEFIEKMPVKPAAIVWKSLLSSCQATGDFELGTYAAEKAISSDPADSGSYILLSNIYASKGMWAQVKKIRERMERNLVVKEPGCSWIELNDGAHVFVAKDKSHRKADLIFSVLDKLIQGMKAIGSVPDNDAILASWALGEKAFGAFCQDLLGSS</sequence>
<dbReference type="InterPro" id="IPR046848">
    <property type="entry name" value="E_motif"/>
</dbReference>
<evidence type="ECO:0000313" key="5">
    <source>
        <dbReference type="EMBL" id="KAJ8445694.1"/>
    </source>
</evidence>
<comment type="similarity">
    <text evidence="1">Belongs to the PPR family. PCMP-H subfamily.</text>
</comment>
<dbReference type="GO" id="GO:0003723">
    <property type="term" value="F:RNA binding"/>
    <property type="evidence" value="ECO:0007669"/>
    <property type="project" value="InterPro"/>
</dbReference>
<dbReference type="FunFam" id="1.25.40.10:FF:000227">
    <property type="entry name" value="Pentatricopeptide repeat-containing protein At3g13880"/>
    <property type="match status" value="1"/>
</dbReference>
<dbReference type="Pfam" id="PF13041">
    <property type="entry name" value="PPR_2"/>
    <property type="match status" value="3"/>
</dbReference>
<keyword evidence="6" id="KW-1185">Reference proteome</keyword>
<dbReference type="InterPro" id="IPR002885">
    <property type="entry name" value="PPR_rpt"/>
</dbReference>
<dbReference type="AlphaFoldDB" id="A0A9Q1QL22"/>
<dbReference type="FunFam" id="1.25.40.10:FF:000488">
    <property type="entry name" value="Pentatricopeptide repeat-containing protein, mitochondrial"/>
    <property type="match status" value="1"/>
</dbReference>
<feature type="repeat" description="PPR" evidence="4">
    <location>
        <begin position="183"/>
        <end position="217"/>
    </location>
</feature>
<dbReference type="FunFam" id="1.25.40.10:FF:000353">
    <property type="entry name" value="Pentatricopeptide repeat-containing protein At4g39530"/>
    <property type="match status" value="1"/>
</dbReference>
<dbReference type="GO" id="GO:0009451">
    <property type="term" value="P:RNA modification"/>
    <property type="evidence" value="ECO:0007669"/>
    <property type="project" value="InterPro"/>
</dbReference>
<feature type="repeat" description="PPR" evidence="4">
    <location>
        <begin position="520"/>
        <end position="554"/>
    </location>
</feature>
<dbReference type="SUPFAM" id="SSF48452">
    <property type="entry name" value="TPR-like"/>
    <property type="match status" value="1"/>
</dbReference>
<protein>
    <recommendedName>
        <fullName evidence="7">Pentatricopeptide repeat-containing protein</fullName>
    </recommendedName>
</protein>
<dbReference type="Gene3D" id="1.25.40.10">
    <property type="entry name" value="Tetratricopeptide repeat domain"/>
    <property type="match status" value="6"/>
</dbReference>
<dbReference type="Pfam" id="PF20431">
    <property type="entry name" value="E_motif"/>
    <property type="match status" value="1"/>
</dbReference>
<evidence type="ECO:0000256" key="2">
    <source>
        <dbReference type="ARBA" id="ARBA00022737"/>
    </source>
</evidence>
<evidence type="ECO:0000256" key="4">
    <source>
        <dbReference type="PROSITE-ProRule" id="PRU00708"/>
    </source>
</evidence>
<dbReference type="PANTHER" id="PTHR47926">
    <property type="entry name" value="PENTATRICOPEPTIDE REPEAT-CONTAINING PROTEIN"/>
    <property type="match status" value="1"/>
</dbReference>
<feature type="repeat" description="PPR" evidence="4">
    <location>
        <begin position="385"/>
        <end position="419"/>
    </location>
</feature>
<dbReference type="FunFam" id="1.25.40.10:FF:000090">
    <property type="entry name" value="Pentatricopeptide repeat-containing protein, chloroplastic"/>
    <property type="match status" value="1"/>
</dbReference>
<evidence type="ECO:0000256" key="1">
    <source>
        <dbReference type="ARBA" id="ARBA00006643"/>
    </source>
</evidence>
<accession>A0A9Q1QL22</accession>
<dbReference type="PANTHER" id="PTHR47926:SF527">
    <property type="entry name" value="PENTATRICOPEPTIDE REPEAT-CONTAINING PROTEIN"/>
    <property type="match status" value="1"/>
</dbReference>
<feature type="repeat" description="PPR" evidence="4">
    <location>
        <begin position="485"/>
        <end position="519"/>
    </location>
</feature>
<dbReference type="PROSITE" id="PS51375">
    <property type="entry name" value="PPR"/>
    <property type="match status" value="6"/>
</dbReference>
<dbReference type="NCBIfam" id="TIGR00756">
    <property type="entry name" value="PPR"/>
    <property type="match status" value="5"/>
</dbReference>
<proteinExistence type="inferred from homology"/>
<dbReference type="InterPro" id="IPR011990">
    <property type="entry name" value="TPR-like_helical_dom_sf"/>
</dbReference>
<feature type="repeat" description="PPR" evidence="4">
    <location>
        <begin position="284"/>
        <end position="318"/>
    </location>
</feature>
<gene>
    <name evidence="5" type="ORF">Cgig2_026021</name>
</gene>
<evidence type="ECO:0000256" key="3">
    <source>
        <dbReference type="ARBA" id="ARBA00022946"/>
    </source>
</evidence>
<dbReference type="Proteomes" id="UP001153076">
    <property type="component" value="Unassembled WGS sequence"/>
</dbReference>
<dbReference type="FunFam" id="1.25.40.10:FF:000361">
    <property type="entry name" value="Pentatricopeptide repeat-containing protein chloroplastic"/>
    <property type="match status" value="1"/>
</dbReference>
<dbReference type="InterPro" id="IPR046960">
    <property type="entry name" value="PPR_At4g14850-like_plant"/>
</dbReference>
<evidence type="ECO:0000313" key="6">
    <source>
        <dbReference type="Proteomes" id="UP001153076"/>
    </source>
</evidence>
<dbReference type="OrthoDB" id="1882346at2759"/>
<dbReference type="Pfam" id="PF01535">
    <property type="entry name" value="PPR"/>
    <property type="match status" value="5"/>
</dbReference>
<dbReference type="EMBL" id="JAKOGI010000072">
    <property type="protein sequence ID" value="KAJ8445694.1"/>
    <property type="molecule type" value="Genomic_DNA"/>
</dbReference>
<keyword evidence="2" id="KW-0677">Repeat</keyword>